<evidence type="ECO:0000256" key="4">
    <source>
        <dbReference type="ARBA" id="ARBA00022692"/>
    </source>
</evidence>
<protein>
    <recommendedName>
        <fullName evidence="10">Protein ARV</fullName>
    </recommendedName>
</protein>
<comment type="subcellular location">
    <subcellularLocation>
        <location evidence="1 10">Endoplasmic reticulum membrane</location>
        <topology evidence="1 10">Multi-pass membrane protein</topology>
    </subcellularLocation>
    <subcellularLocation>
        <location evidence="10">Golgi apparatus membrane</location>
        <topology evidence="10">Multi-pass membrane protein</topology>
    </subcellularLocation>
</comment>
<dbReference type="GO" id="GO:0032541">
    <property type="term" value="C:cortical endoplasmic reticulum"/>
    <property type="evidence" value="ECO:0007669"/>
    <property type="project" value="TreeGrafter"/>
</dbReference>
<evidence type="ECO:0000313" key="12">
    <source>
        <dbReference type="Proteomes" id="UP001215151"/>
    </source>
</evidence>
<dbReference type="GO" id="GO:0032366">
    <property type="term" value="P:intracellular sterol transport"/>
    <property type="evidence" value="ECO:0007669"/>
    <property type="project" value="UniProtKB-UniRule"/>
</dbReference>
<dbReference type="Pfam" id="PF04161">
    <property type="entry name" value="Arv1"/>
    <property type="match status" value="1"/>
</dbReference>
<comment type="function">
    <text evidence="10">Mediator of sterol homeostasis involved in sterol uptake, trafficking and distribution into membranes.</text>
</comment>
<evidence type="ECO:0000256" key="3">
    <source>
        <dbReference type="ARBA" id="ARBA00022448"/>
    </source>
</evidence>
<dbReference type="EMBL" id="JAPEVG010000019">
    <property type="protein sequence ID" value="KAJ8495953.1"/>
    <property type="molecule type" value="Genomic_DNA"/>
</dbReference>
<organism evidence="11 12">
    <name type="scientific">Trametes cubensis</name>
    <dbReference type="NCBI Taxonomy" id="1111947"/>
    <lineage>
        <taxon>Eukaryota</taxon>
        <taxon>Fungi</taxon>
        <taxon>Dikarya</taxon>
        <taxon>Basidiomycota</taxon>
        <taxon>Agaricomycotina</taxon>
        <taxon>Agaricomycetes</taxon>
        <taxon>Polyporales</taxon>
        <taxon>Polyporaceae</taxon>
        <taxon>Trametes</taxon>
    </lineage>
</organism>
<keyword evidence="9" id="KW-0472">Membrane</keyword>
<dbReference type="GO" id="GO:0000139">
    <property type="term" value="C:Golgi membrane"/>
    <property type="evidence" value="ECO:0007669"/>
    <property type="project" value="UniProtKB-SubCell"/>
</dbReference>
<comment type="function">
    <text evidence="10">Regulates also the sphingolipid metabolism.</text>
</comment>
<evidence type="ECO:0000256" key="10">
    <source>
        <dbReference type="RuleBase" id="RU368065"/>
    </source>
</evidence>
<proteinExistence type="inferred from homology"/>
<evidence type="ECO:0000256" key="2">
    <source>
        <dbReference type="ARBA" id="ARBA00009187"/>
    </source>
</evidence>
<gene>
    <name evidence="11" type="ORF">ONZ51_g1389</name>
</gene>
<keyword evidence="3 10" id="KW-0813">Transport</keyword>
<dbReference type="PANTHER" id="PTHR14467:SF0">
    <property type="entry name" value="PROTEIN ARV1"/>
    <property type="match status" value="1"/>
</dbReference>
<dbReference type="GO" id="GO:0005789">
    <property type="term" value="C:endoplasmic reticulum membrane"/>
    <property type="evidence" value="ECO:0007669"/>
    <property type="project" value="UniProtKB-SubCell"/>
</dbReference>
<dbReference type="InterPro" id="IPR007290">
    <property type="entry name" value="Arv1"/>
</dbReference>
<evidence type="ECO:0000256" key="5">
    <source>
        <dbReference type="ARBA" id="ARBA00022824"/>
    </source>
</evidence>
<keyword evidence="7 10" id="KW-0445">Lipid transport</keyword>
<dbReference type="PANTHER" id="PTHR14467">
    <property type="entry name" value="ARV1"/>
    <property type="match status" value="1"/>
</dbReference>
<reference evidence="11" key="1">
    <citation type="submission" date="2022-11" db="EMBL/GenBank/DDBJ databases">
        <title>Genome Sequence of Cubamyces cubensis.</title>
        <authorList>
            <person name="Buettner E."/>
        </authorList>
    </citation>
    <scope>NUCLEOTIDE SEQUENCE</scope>
    <source>
        <strain evidence="11">MPL-01</strain>
    </source>
</reference>
<evidence type="ECO:0000256" key="9">
    <source>
        <dbReference type="ARBA" id="ARBA00023136"/>
    </source>
</evidence>
<keyword evidence="12" id="KW-1185">Reference proteome</keyword>
<evidence type="ECO:0000256" key="7">
    <source>
        <dbReference type="ARBA" id="ARBA00023055"/>
    </source>
</evidence>
<dbReference type="Proteomes" id="UP001215151">
    <property type="component" value="Unassembled WGS sequence"/>
</dbReference>
<comment type="similarity">
    <text evidence="2 10">Belongs to the ARV1 family.</text>
</comment>
<dbReference type="GO" id="GO:0016125">
    <property type="term" value="P:sterol metabolic process"/>
    <property type="evidence" value="ECO:0007669"/>
    <property type="project" value="UniProtKB-UniRule"/>
</dbReference>
<keyword evidence="5 10" id="KW-0256">Endoplasmic reticulum</keyword>
<keyword evidence="6" id="KW-1133">Transmembrane helix</keyword>
<keyword evidence="8 10" id="KW-0443">Lipid metabolism</keyword>
<keyword evidence="4" id="KW-0812">Transmembrane</keyword>
<keyword evidence="10" id="KW-0333">Golgi apparatus</keyword>
<evidence type="ECO:0000256" key="8">
    <source>
        <dbReference type="ARBA" id="ARBA00023098"/>
    </source>
</evidence>
<evidence type="ECO:0000256" key="1">
    <source>
        <dbReference type="ARBA" id="ARBA00004477"/>
    </source>
</evidence>
<evidence type="ECO:0000256" key="6">
    <source>
        <dbReference type="ARBA" id="ARBA00022989"/>
    </source>
</evidence>
<dbReference type="GO" id="GO:0006665">
    <property type="term" value="P:sphingolipid metabolic process"/>
    <property type="evidence" value="ECO:0007669"/>
    <property type="project" value="UniProtKB-UniRule"/>
</dbReference>
<name>A0AAD7U1L8_9APHY</name>
<accession>A0AAD7U1L8</accession>
<dbReference type="AlphaFoldDB" id="A0AAD7U1L8"/>
<dbReference type="GO" id="GO:0097036">
    <property type="term" value="P:regulation of plasma membrane sterol distribution"/>
    <property type="evidence" value="ECO:0007669"/>
    <property type="project" value="UniProtKB-UniRule"/>
</dbReference>
<comment type="caution">
    <text evidence="11">The sequence shown here is derived from an EMBL/GenBank/DDBJ whole genome shotgun (WGS) entry which is preliminary data.</text>
</comment>
<sequence length="365" mass="40903">MPICTSCAQPTPYLYTVYNSAYNFRLEQCTACHAFADPYVEHDTLTLLLDLILLKRDVYRHLLYNRGLGARKVGDKTPAKEDRSARPSSQVRHNALSRWWLIARLGSALICVDAFIRWTHISSSHPGDISEMATWNRAAIAGFVRILVGCFFETAAFHAGVVLACYAVLKLLPSPRSPVSGIREQFSRQNIAPCETSSAWRYETCPRSVSAELRRDADADPFRMRRYSHIPLTLFYSSLTKLFLLFCLSIWRPDATKTGLATHARPHLHPNATTFTHPVVVRALELLDEDKLDREWVVRNVLGGMAAGFGLRVVLDCHPILTTMIIITGWLVKTAVANLVSGWVGMGLGVDDKAAEEMWLAYSIP</sequence>
<keyword evidence="10" id="KW-0746">Sphingolipid metabolism</keyword>
<evidence type="ECO:0000313" key="11">
    <source>
        <dbReference type="EMBL" id="KAJ8495953.1"/>
    </source>
</evidence>